<evidence type="ECO:0000259" key="7">
    <source>
        <dbReference type="PROSITE" id="PS50188"/>
    </source>
</evidence>
<sequence>VDSPQLHQDLLCSICLDVFTDPVTIPCGHHFCKSCITQSWTVNVHISVPYPHLGPNHRVPGLKRHQLMDPVKNLEDKLCKTHDRPLEVFCKTDQVCVCLFCNEVKHKLHPIQAEQGEKQAESQQNIEERRLKMDQIRASVKLSKEGADRETAASVQVFTALIQSVVRGLAQLIHMFEEKQKSTEAKGFTKELSHTEDQLLFLQSFPSLNPAPPTKDWTEVRVHSSYEGSVRRAVAQLEETLSEEARKLYKNMEMKRVWHFAVEVTLDPDTANPYLILSEDGKQVSHGAIKQNVPDSPERFSSCCILGKQNVSSGRCYYEVQSINRKDFFTLSPKNDHWTVCLMNGHQYKALASPSIQLTLKSQHEKVGVFVDYEKGQVSFYDVDATALIYSFTGCNFTEKIYSCFNSCYHDGGKNSIPLIICPVNHTD</sequence>
<dbReference type="Pfam" id="PF00622">
    <property type="entry name" value="SPRY"/>
    <property type="match status" value="1"/>
</dbReference>
<dbReference type="SMART" id="SM00184">
    <property type="entry name" value="RING"/>
    <property type="match status" value="1"/>
</dbReference>
<dbReference type="AlphaFoldDB" id="A0A3B5B250"/>
<evidence type="ECO:0000256" key="1">
    <source>
        <dbReference type="ARBA" id="ARBA00022723"/>
    </source>
</evidence>
<evidence type="ECO:0000256" key="3">
    <source>
        <dbReference type="ARBA" id="ARBA00022833"/>
    </source>
</evidence>
<dbReference type="FunFam" id="2.60.120.920:FF:000004">
    <property type="entry name" value="Butyrophilin subfamily 1 member A1"/>
    <property type="match status" value="1"/>
</dbReference>
<dbReference type="Pfam" id="PF13445">
    <property type="entry name" value="zf-RING_UBOX"/>
    <property type="match status" value="1"/>
</dbReference>
<dbReference type="InterPro" id="IPR013320">
    <property type="entry name" value="ConA-like_dom_sf"/>
</dbReference>
<dbReference type="Gene3D" id="2.60.120.920">
    <property type="match status" value="1"/>
</dbReference>
<dbReference type="SUPFAM" id="SSF57850">
    <property type="entry name" value="RING/U-box"/>
    <property type="match status" value="1"/>
</dbReference>
<dbReference type="Ensembl" id="ENSSPAT00000027267.1">
    <property type="protein sequence ID" value="ENSSPAP00000026826.1"/>
    <property type="gene ID" value="ENSSPAG00000020226.1"/>
</dbReference>
<dbReference type="PROSITE" id="PS50119">
    <property type="entry name" value="ZF_BBOX"/>
    <property type="match status" value="1"/>
</dbReference>
<evidence type="ECO:0000256" key="4">
    <source>
        <dbReference type="PROSITE-ProRule" id="PRU00024"/>
    </source>
</evidence>
<proteinExistence type="predicted"/>
<name>A0A3B5B250_9TELE</name>
<reference evidence="8" key="1">
    <citation type="submission" date="2023-09" db="UniProtKB">
        <authorList>
            <consortium name="Ensembl"/>
        </authorList>
    </citation>
    <scope>IDENTIFICATION</scope>
</reference>
<dbReference type="SMART" id="SM00336">
    <property type="entry name" value="BBOX"/>
    <property type="match status" value="1"/>
</dbReference>
<evidence type="ECO:0000256" key="2">
    <source>
        <dbReference type="ARBA" id="ARBA00022771"/>
    </source>
</evidence>
<dbReference type="Pfam" id="PF13765">
    <property type="entry name" value="PRY"/>
    <property type="match status" value="1"/>
</dbReference>
<evidence type="ECO:0000259" key="6">
    <source>
        <dbReference type="PROSITE" id="PS50119"/>
    </source>
</evidence>
<feature type="domain" description="B box-type" evidence="6">
    <location>
        <begin position="74"/>
        <end position="114"/>
    </location>
</feature>
<dbReference type="InterPro" id="IPR003879">
    <property type="entry name" value="Butyrophylin_SPRY"/>
</dbReference>
<dbReference type="GeneTree" id="ENSGT01040000240400"/>
<dbReference type="InterPro" id="IPR001841">
    <property type="entry name" value="Znf_RING"/>
</dbReference>
<dbReference type="GO" id="GO:0008270">
    <property type="term" value="F:zinc ion binding"/>
    <property type="evidence" value="ECO:0007669"/>
    <property type="project" value="UniProtKB-KW"/>
</dbReference>
<dbReference type="PROSITE" id="PS00518">
    <property type="entry name" value="ZF_RING_1"/>
    <property type="match status" value="1"/>
</dbReference>
<dbReference type="InterPro" id="IPR003877">
    <property type="entry name" value="SPRY_dom"/>
</dbReference>
<dbReference type="Pfam" id="PF25600">
    <property type="entry name" value="TRIM_CC"/>
    <property type="match status" value="2"/>
</dbReference>
<dbReference type="PROSITE" id="PS50089">
    <property type="entry name" value="ZF_RING_2"/>
    <property type="match status" value="1"/>
</dbReference>
<dbReference type="SUPFAM" id="SSF49899">
    <property type="entry name" value="Concanavalin A-like lectins/glucanases"/>
    <property type="match status" value="1"/>
</dbReference>
<feature type="domain" description="B30.2/SPRY" evidence="7">
    <location>
        <begin position="244"/>
        <end position="424"/>
    </location>
</feature>
<accession>A0A3B5B250</accession>
<dbReference type="Gene3D" id="3.30.160.60">
    <property type="entry name" value="Classic Zinc Finger"/>
    <property type="match status" value="1"/>
</dbReference>
<dbReference type="InterPro" id="IPR001870">
    <property type="entry name" value="B30.2/SPRY"/>
</dbReference>
<dbReference type="InterPro" id="IPR050143">
    <property type="entry name" value="TRIM/RBCC"/>
</dbReference>
<dbReference type="PROSITE" id="PS50188">
    <property type="entry name" value="B302_SPRY"/>
    <property type="match status" value="1"/>
</dbReference>
<dbReference type="STRING" id="144197.ENSSPAP00000026826"/>
<dbReference type="Gene3D" id="3.30.40.10">
    <property type="entry name" value="Zinc/RING finger domain, C3HC4 (zinc finger)"/>
    <property type="match status" value="1"/>
</dbReference>
<dbReference type="SUPFAM" id="SSF57845">
    <property type="entry name" value="B-box zinc-binding domain"/>
    <property type="match status" value="1"/>
</dbReference>
<dbReference type="InterPro" id="IPR058030">
    <property type="entry name" value="TRIM8/14/16/25/29/45/65_CC"/>
</dbReference>
<feature type="domain" description="RING-type" evidence="5">
    <location>
        <begin position="12"/>
        <end position="49"/>
    </location>
</feature>
<dbReference type="SMART" id="SM00449">
    <property type="entry name" value="SPRY"/>
    <property type="match status" value="1"/>
</dbReference>
<dbReference type="CDD" id="cd13733">
    <property type="entry name" value="SPRY_PRY_C-I_1"/>
    <property type="match status" value="1"/>
</dbReference>
<dbReference type="Pfam" id="PF00643">
    <property type="entry name" value="zf-B_box"/>
    <property type="match status" value="1"/>
</dbReference>
<evidence type="ECO:0000313" key="8">
    <source>
        <dbReference type="Ensembl" id="ENSSPAP00000026826.1"/>
    </source>
</evidence>
<dbReference type="CDD" id="cd19769">
    <property type="entry name" value="Bbox2_TRIM16-like"/>
    <property type="match status" value="1"/>
</dbReference>
<evidence type="ECO:0000259" key="5">
    <source>
        <dbReference type="PROSITE" id="PS50089"/>
    </source>
</evidence>
<dbReference type="PRINTS" id="PR01407">
    <property type="entry name" value="BUTYPHLNCDUF"/>
</dbReference>
<dbReference type="InterPro" id="IPR027370">
    <property type="entry name" value="Znf-RING_euk"/>
</dbReference>
<dbReference type="InterPro" id="IPR043136">
    <property type="entry name" value="B30.2/SPRY_sf"/>
</dbReference>
<keyword evidence="1" id="KW-0479">Metal-binding</keyword>
<dbReference type="PANTHER" id="PTHR24103">
    <property type="entry name" value="E3 UBIQUITIN-PROTEIN LIGASE TRIM"/>
    <property type="match status" value="1"/>
</dbReference>
<dbReference type="InterPro" id="IPR000315">
    <property type="entry name" value="Znf_B-box"/>
</dbReference>
<organism evidence="8">
    <name type="scientific">Stegastes partitus</name>
    <name type="common">bicolor damselfish</name>
    <dbReference type="NCBI Taxonomy" id="144197"/>
    <lineage>
        <taxon>Eukaryota</taxon>
        <taxon>Metazoa</taxon>
        <taxon>Chordata</taxon>
        <taxon>Craniata</taxon>
        <taxon>Vertebrata</taxon>
        <taxon>Euteleostomi</taxon>
        <taxon>Actinopterygii</taxon>
        <taxon>Neopterygii</taxon>
        <taxon>Teleostei</taxon>
        <taxon>Neoteleostei</taxon>
        <taxon>Acanthomorphata</taxon>
        <taxon>Ovalentaria</taxon>
        <taxon>Pomacentridae</taxon>
        <taxon>Stegastes</taxon>
    </lineage>
</organism>
<keyword evidence="2 4" id="KW-0863">Zinc-finger</keyword>
<keyword evidence="3" id="KW-0862">Zinc</keyword>
<dbReference type="InterPro" id="IPR017907">
    <property type="entry name" value="Znf_RING_CS"/>
</dbReference>
<dbReference type="InterPro" id="IPR006574">
    <property type="entry name" value="PRY"/>
</dbReference>
<protein>
    <submittedName>
        <fullName evidence="8">Uncharacterized protein</fullName>
    </submittedName>
</protein>
<dbReference type="InterPro" id="IPR013083">
    <property type="entry name" value="Znf_RING/FYVE/PHD"/>
</dbReference>
<dbReference type="SMART" id="SM00589">
    <property type="entry name" value="PRY"/>
    <property type="match status" value="1"/>
</dbReference>